<organism evidence="1 2">
    <name type="scientific">Thanatephorus cucumeris (strain AG1-IA)</name>
    <name type="common">Rice sheath blight fungus</name>
    <name type="synonym">Rhizoctonia solani</name>
    <dbReference type="NCBI Taxonomy" id="983506"/>
    <lineage>
        <taxon>Eukaryota</taxon>
        <taxon>Fungi</taxon>
        <taxon>Dikarya</taxon>
        <taxon>Basidiomycota</taxon>
        <taxon>Agaricomycotina</taxon>
        <taxon>Agaricomycetes</taxon>
        <taxon>Cantharellales</taxon>
        <taxon>Ceratobasidiaceae</taxon>
        <taxon>Rhizoctonia</taxon>
        <taxon>Rhizoctonia solani AG-1</taxon>
    </lineage>
</organism>
<gene>
    <name evidence="1" type="ORF">AG1IA_01974</name>
</gene>
<comment type="caution">
    <text evidence="1">The sequence shown here is derived from an EMBL/GenBank/DDBJ whole genome shotgun (WGS) entry which is preliminary data.</text>
</comment>
<evidence type="ECO:0000313" key="1">
    <source>
        <dbReference type="EMBL" id="ELU43993.1"/>
    </source>
</evidence>
<dbReference type="Proteomes" id="UP000011668">
    <property type="component" value="Unassembled WGS sequence"/>
</dbReference>
<dbReference type="HOGENOM" id="CLU_1469169_0_0_1"/>
<reference evidence="1 2" key="1">
    <citation type="journal article" date="2013" name="Nat. Commun.">
        <title>The evolution and pathogenic mechanisms of the rice sheath blight pathogen.</title>
        <authorList>
            <person name="Zheng A."/>
            <person name="Lin R."/>
            <person name="Xu L."/>
            <person name="Qin P."/>
            <person name="Tang C."/>
            <person name="Ai P."/>
            <person name="Zhang D."/>
            <person name="Liu Y."/>
            <person name="Sun Z."/>
            <person name="Feng H."/>
            <person name="Wang Y."/>
            <person name="Chen Y."/>
            <person name="Liang X."/>
            <person name="Fu R."/>
            <person name="Li Q."/>
            <person name="Zhang J."/>
            <person name="Yu X."/>
            <person name="Xie Z."/>
            <person name="Ding L."/>
            <person name="Guan P."/>
            <person name="Tang J."/>
            <person name="Liang Y."/>
            <person name="Wang S."/>
            <person name="Deng Q."/>
            <person name="Li S."/>
            <person name="Zhu J."/>
            <person name="Wang L."/>
            <person name="Liu H."/>
            <person name="Li P."/>
        </authorList>
    </citation>
    <scope>NUCLEOTIDE SEQUENCE [LARGE SCALE GENOMIC DNA]</scope>
    <source>
        <strain evidence="2">AG-1 IA</strain>
    </source>
</reference>
<proteinExistence type="predicted"/>
<protein>
    <submittedName>
        <fullName evidence="1">Uncharacterized protein</fullName>
    </submittedName>
</protein>
<sequence length="184" mass="21089">MRETYKQLPGKRYHCMLETNSQLNKELMCVRLKKPYWVNANNLNVGWQMRQTRARYRAKSVAQYRLARPWSFKPASGGLRSVGSILQVMVLESFSWMIARSFIRKYRVEDHVPLWPDACLIGPYLGGHKGVLPKTVTPFTLAPSLCYMSPFISLSALPRMTLKPIKFSLTAVPIIHALLVAQLH</sequence>
<dbReference type="EMBL" id="AFRT01000451">
    <property type="protein sequence ID" value="ELU43993.1"/>
    <property type="molecule type" value="Genomic_DNA"/>
</dbReference>
<keyword evidence="2" id="KW-1185">Reference proteome</keyword>
<name>L8X4N7_THACA</name>
<evidence type="ECO:0000313" key="2">
    <source>
        <dbReference type="Proteomes" id="UP000011668"/>
    </source>
</evidence>
<accession>L8X4N7</accession>
<dbReference type="AlphaFoldDB" id="L8X4N7"/>